<protein>
    <submittedName>
        <fullName evidence="1">Uncharacterized protein</fullName>
    </submittedName>
</protein>
<comment type="caution">
    <text evidence="1">The sequence shown here is derived from an EMBL/GenBank/DDBJ whole genome shotgun (WGS) entry which is preliminary data.</text>
</comment>
<keyword evidence="2" id="KW-1185">Reference proteome</keyword>
<dbReference type="EMBL" id="AATQ01000075">
    <property type="protein sequence ID" value="EAU43609.1"/>
    <property type="molecule type" value="Genomic_DNA"/>
</dbReference>
<feature type="non-terminal residue" evidence="1">
    <location>
        <position position="483"/>
    </location>
</feature>
<reference evidence="1 2" key="1">
    <citation type="journal article" date="2010" name="J. Bacteriol.">
        <title>Genome sequences of Pelagibaca bermudensis HTCC2601T and Maritimibacter alkaliphilus HTCC2654T, the type strains of two marine Roseobacter genera.</title>
        <authorList>
            <person name="Thrash J.C."/>
            <person name="Cho J.C."/>
            <person name="Ferriera S."/>
            <person name="Johnson J."/>
            <person name="Vergin K.L."/>
            <person name="Giovannoni S.J."/>
        </authorList>
    </citation>
    <scope>NUCLEOTIDE SEQUENCE [LARGE SCALE GENOMIC DNA]</scope>
    <source>
        <strain evidence="2">DSM 26914 / JCM 13377 / KCTC 12554 / HTCC2601</strain>
    </source>
</reference>
<proteinExistence type="predicted"/>
<sequence>MALYSSALHVFSVDDLTATFSGLQFPDYPEMLDTAGAVVEPYVSHAGNILYGIDNEFGFHVTDFIGAEEKELDGDYAEGFAGNIYGEGGEIVGIAVRNAETDLFLSGAPFGTWSLGLGGSTVKASTEHYTTMQALLSDQAYPGDENAIGGLDDDLKMADLYVAEDGSLTEGPLNDFYVKETVAALQTAMDSPDPALDTVLTDVDFDRDGTLDTYRLTKTTVDYDSDGDGVTEAITVGAVDIGNDGTLDVVDSFLNGYGGEADLTDLLEPNESSVTYNIAYGQDYSVTLKDDGKLLYRWGEAVKRPNDIRMEVNIDLPEEWTVDEDGNGIADSLEDGSNGFVVTKAELIVTHTITNNPNDQIRPEDYENEAAIGRLPSYYIVTDPDDAANTLWVSPVDTYNGLGDALPSYFVLDEAGQIDMSVVGGTAVYNPDGELVGYRNEDAEGNAVGTVLRDMSLVAAAAAADLDFSTEDLAEGFTDSWYT</sequence>
<evidence type="ECO:0000313" key="2">
    <source>
        <dbReference type="Proteomes" id="UP000006230"/>
    </source>
</evidence>
<gene>
    <name evidence="1" type="ORF">R2601_22591</name>
</gene>
<dbReference type="eggNOG" id="ENOG502ZSJI">
    <property type="taxonomic scope" value="Bacteria"/>
</dbReference>
<evidence type="ECO:0000313" key="1">
    <source>
        <dbReference type="EMBL" id="EAU43609.1"/>
    </source>
</evidence>
<dbReference type="STRING" id="314265.R2601_22591"/>
<dbReference type="Proteomes" id="UP000006230">
    <property type="component" value="Unassembled WGS sequence"/>
</dbReference>
<accession>Q0FHF0</accession>
<dbReference type="RefSeq" id="WP_007799677.1">
    <property type="nucleotide sequence ID" value="NZ_DS022276.1"/>
</dbReference>
<organism evidence="1 2">
    <name type="scientific">Salipiger bermudensis (strain DSM 26914 / JCM 13377 / KCTC 12554 / HTCC2601)</name>
    <name type="common">Pelagibaca bermudensis</name>
    <dbReference type="NCBI Taxonomy" id="314265"/>
    <lineage>
        <taxon>Bacteria</taxon>
        <taxon>Pseudomonadati</taxon>
        <taxon>Pseudomonadota</taxon>
        <taxon>Alphaproteobacteria</taxon>
        <taxon>Rhodobacterales</taxon>
        <taxon>Roseobacteraceae</taxon>
        <taxon>Salipiger</taxon>
    </lineage>
</organism>
<dbReference type="AlphaFoldDB" id="Q0FHF0"/>
<name>Q0FHF0_SALBH</name>
<dbReference type="HOGENOM" id="CLU_566890_0_0_5"/>